<accession>A0A200RAF1</accession>
<keyword evidence="2" id="KW-1185">Reference proteome</keyword>
<reference evidence="1 2" key="1">
    <citation type="journal article" date="2017" name="Mol. Plant">
        <title>The Genome of Medicinal Plant Macleaya cordata Provides New Insights into Benzylisoquinoline Alkaloids Metabolism.</title>
        <authorList>
            <person name="Liu X."/>
            <person name="Liu Y."/>
            <person name="Huang P."/>
            <person name="Ma Y."/>
            <person name="Qing Z."/>
            <person name="Tang Q."/>
            <person name="Cao H."/>
            <person name="Cheng P."/>
            <person name="Zheng Y."/>
            <person name="Yuan Z."/>
            <person name="Zhou Y."/>
            <person name="Liu J."/>
            <person name="Tang Z."/>
            <person name="Zhuo Y."/>
            <person name="Zhang Y."/>
            <person name="Yu L."/>
            <person name="Huang J."/>
            <person name="Yang P."/>
            <person name="Peng Q."/>
            <person name="Zhang J."/>
            <person name="Jiang W."/>
            <person name="Zhang Z."/>
            <person name="Lin K."/>
            <person name="Ro D.K."/>
            <person name="Chen X."/>
            <person name="Xiong X."/>
            <person name="Shang Y."/>
            <person name="Huang S."/>
            <person name="Zeng J."/>
        </authorList>
    </citation>
    <scope>NUCLEOTIDE SEQUENCE [LARGE SCALE GENOMIC DNA]</scope>
    <source>
        <strain evidence="2">cv. BLH2017</strain>
        <tissue evidence="1">Root</tissue>
    </source>
</reference>
<gene>
    <name evidence="1" type="ORF">BVC80_9059g5</name>
</gene>
<comment type="caution">
    <text evidence="1">The sequence shown here is derived from an EMBL/GenBank/DDBJ whole genome shotgun (WGS) entry which is preliminary data.</text>
</comment>
<dbReference type="Proteomes" id="UP000195402">
    <property type="component" value="Unassembled WGS sequence"/>
</dbReference>
<evidence type="ECO:0000313" key="1">
    <source>
        <dbReference type="EMBL" id="OVA19688.1"/>
    </source>
</evidence>
<dbReference type="EMBL" id="MVGT01000180">
    <property type="protein sequence ID" value="OVA19688.1"/>
    <property type="molecule type" value="Genomic_DNA"/>
</dbReference>
<dbReference type="InParanoid" id="A0A200RAF1"/>
<proteinExistence type="predicted"/>
<sequence length="87" mass="9711">MGKSLKLAAASATAKNDEIELFECEEQKNLTPSGELDQIWQKLIRDADSRNTGVLKTVREEELLLLSALRVESLKMSCAAWPEHLPT</sequence>
<evidence type="ECO:0000313" key="2">
    <source>
        <dbReference type="Proteomes" id="UP000195402"/>
    </source>
</evidence>
<protein>
    <submittedName>
        <fullName evidence="1">Uncharacterized protein</fullName>
    </submittedName>
</protein>
<dbReference type="AlphaFoldDB" id="A0A200RAF1"/>
<organism evidence="1 2">
    <name type="scientific">Macleaya cordata</name>
    <name type="common">Five-seeded plume-poppy</name>
    <name type="synonym">Bocconia cordata</name>
    <dbReference type="NCBI Taxonomy" id="56857"/>
    <lineage>
        <taxon>Eukaryota</taxon>
        <taxon>Viridiplantae</taxon>
        <taxon>Streptophyta</taxon>
        <taxon>Embryophyta</taxon>
        <taxon>Tracheophyta</taxon>
        <taxon>Spermatophyta</taxon>
        <taxon>Magnoliopsida</taxon>
        <taxon>Ranunculales</taxon>
        <taxon>Papaveraceae</taxon>
        <taxon>Papaveroideae</taxon>
        <taxon>Macleaya</taxon>
    </lineage>
</organism>
<name>A0A200RAF1_MACCD</name>